<feature type="transmembrane region" description="Helical" evidence="9">
    <location>
        <begin position="228"/>
        <end position="251"/>
    </location>
</feature>
<evidence type="ECO:0000313" key="12">
    <source>
        <dbReference type="Proteomes" id="UP001174694"/>
    </source>
</evidence>
<comment type="caution">
    <text evidence="11">The sequence shown here is derived from an EMBL/GenBank/DDBJ whole genome shotgun (WGS) entry which is preliminary data.</text>
</comment>
<evidence type="ECO:0000256" key="1">
    <source>
        <dbReference type="ARBA" id="ARBA00004141"/>
    </source>
</evidence>
<dbReference type="InterPro" id="IPR003663">
    <property type="entry name" value="Sugar/inositol_transpt"/>
</dbReference>
<dbReference type="Pfam" id="PF00083">
    <property type="entry name" value="Sugar_tr"/>
    <property type="match status" value="1"/>
</dbReference>
<evidence type="ECO:0000256" key="2">
    <source>
        <dbReference type="ARBA" id="ARBA00010992"/>
    </source>
</evidence>
<comment type="subcellular location">
    <subcellularLocation>
        <location evidence="1">Membrane</location>
        <topology evidence="1">Multi-pass membrane protein</topology>
    </subcellularLocation>
</comment>
<keyword evidence="4 9" id="KW-0812">Transmembrane</keyword>
<evidence type="ECO:0000256" key="9">
    <source>
        <dbReference type="SAM" id="Phobius"/>
    </source>
</evidence>
<dbReference type="Proteomes" id="UP001174694">
    <property type="component" value="Unassembled WGS sequence"/>
</dbReference>
<proteinExistence type="inferred from homology"/>
<dbReference type="InterPro" id="IPR020846">
    <property type="entry name" value="MFS_dom"/>
</dbReference>
<dbReference type="FunFam" id="1.20.1250.20:FF:000078">
    <property type="entry name" value="MFS maltose transporter, putative"/>
    <property type="match status" value="1"/>
</dbReference>
<evidence type="ECO:0000256" key="5">
    <source>
        <dbReference type="ARBA" id="ARBA00022989"/>
    </source>
</evidence>
<reference evidence="11" key="1">
    <citation type="submission" date="2022-07" db="EMBL/GenBank/DDBJ databases">
        <title>Fungi with potential for degradation of polypropylene.</title>
        <authorList>
            <person name="Gostincar C."/>
        </authorList>
    </citation>
    <scope>NUCLEOTIDE SEQUENCE</scope>
    <source>
        <strain evidence="11">EXF-13308</strain>
    </source>
</reference>
<dbReference type="PANTHER" id="PTHR48022">
    <property type="entry name" value="PLASTIDIC GLUCOSE TRANSPORTER 4"/>
    <property type="match status" value="1"/>
</dbReference>
<evidence type="ECO:0000256" key="8">
    <source>
        <dbReference type="RuleBase" id="RU003346"/>
    </source>
</evidence>
<protein>
    <submittedName>
        <fullName evidence="11">Sugar/inositol transporter</fullName>
    </submittedName>
</protein>
<dbReference type="PROSITE" id="PS50850">
    <property type="entry name" value="MFS"/>
    <property type="match status" value="1"/>
</dbReference>
<evidence type="ECO:0000256" key="6">
    <source>
        <dbReference type="ARBA" id="ARBA00023136"/>
    </source>
</evidence>
<dbReference type="AlphaFoldDB" id="A0AA38RQB6"/>
<keyword evidence="7" id="KW-0462">Maltose metabolism</keyword>
<dbReference type="GO" id="GO:0016020">
    <property type="term" value="C:membrane"/>
    <property type="evidence" value="ECO:0007669"/>
    <property type="project" value="UniProtKB-SubCell"/>
</dbReference>
<name>A0AA38RQB6_9PEZI</name>
<feature type="transmembrane region" description="Helical" evidence="9">
    <location>
        <begin position="139"/>
        <end position="156"/>
    </location>
</feature>
<evidence type="ECO:0000256" key="3">
    <source>
        <dbReference type="ARBA" id="ARBA00022448"/>
    </source>
</evidence>
<dbReference type="PROSITE" id="PS00217">
    <property type="entry name" value="SUGAR_TRANSPORT_2"/>
    <property type="match status" value="1"/>
</dbReference>
<keyword evidence="12" id="KW-1185">Reference proteome</keyword>
<dbReference type="SUPFAM" id="SSF103473">
    <property type="entry name" value="MFS general substrate transporter"/>
    <property type="match status" value="1"/>
</dbReference>
<dbReference type="InterPro" id="IPR036259">
    <property type="entry name" value="MFS_trans_sf"/>
</dbReference>
<feature type="transmembrane region" description="Helical" evidence="9">
    <location>
        <begin position="196"/>
        <end position="216"/>
    </location>
</feature>
<feature type="transmembrane region" description="Helical" evidence="9">
    <location>
        <begin position="319"/>
        <end position="340"/>
    </location>
</feature>
<dbReference type="GO" id="GO:0005351">
    <property type="term" value="F:carbohydrate:proton symporter activity"/>
    <property type="evidence" value="ECO:0007669"/>
    <property type="project" value="TreeGrafter"/>
</dbReference>
<sequence length="543" mass="60893">MAGIEITSSKQLEAGNGAHLETTRSDTTNAAIAQDAYLATEDEHTMTFWQAVKRYRKACFWSAIVSCTIIMDGYDTALLGSLQAFPAFKYQFGHRVGDTSDYQVNAKWQVALGVTNPLGNMFGILFNSVCTERFGHKKTLLVTLFFLCGIIFITFFSKSIEVLFVGELLSGFAWGVFTTMAPAYASEVCPVVLRSYLETFVVLCWGIGQFVSYGILSAYSHKPQTSYWSWRIPVAIQWVWPVIIFPIVLFAPESPWWLIRKDRIEEAKQSLRRLTNEDEGKVKQATALMIHTNNLEKAMGEETGIMECFRGTNLRRTEIACVIWSMQQWGGFVITGYATYFYEQAGLVPTQAFNFSVGQGGLHFLCTLAAFFLTGRIGRRPLVFWGMSAMSVCMFVIGFIALASPSSAQGYSESAVYLLWYCFYELTIGPVAYIIVGEVSTTRLRSHTVGLARNAYNIACIINSVVGPYILNPTEGNWKGKCGFLTGGLIVFCIIWTWFRLPETGGRTYEELDILFARKVKARDFKNETVNIVGEETKEVIPH</sequence>
<dbReference type="Gene3D" id="1.20.1250.20">
    <property type="entry name" value="MFS general substrate transporter like domains"/>
    <property type="match status" value="1"/>
</dbReference>
<keyword evidence="6 9" id="KW-0472">Membrane</keyword>
<gene>
    <name evidence="11" type="ORF">NKR23_g4943</name>
</gene>
<comment type="similarity">
    <text evidence="2 8">Belongs to the major facilitator superfamily. Sugar transporter (TC 2.A.1.1) family.</text>
</comment>
<dbReference type="NCBIfam" id="TIGR00879">
    <property type="entry name" value="SP"/>
    <property type="match status" value="1"/>
</dbReference>
<accession>A0AA38RQB6</accession>
<evidence type="ECO:0000256" key="4">
    <source>
        <dbReference type="ARBA" id="ARBA00022692"/>
    </source>
</evidence>
<feature type="transmembrane region" description="Helical" evidence="9">
    <location>
        <begin position="483"/>
        <end position="499"/>
    </location>
</feature>
<dbReference type="EMBL" id="JANBVO010000012">
    <property type="protein sequence ID" value="KAJ9148530.1"/>
    <property type="molecule type" value="Genomic_DNA"/>
</dbReference>
<keyword evidence="3 8" id="KW-0813">Transport</keyword>
<feature type="transmembrane region" description="Helical" evidence="9">
    <location>
        <begin position="382"/>
        <end position="403"/>
    </location>
</feature>
<dbReference type="PANTHER" id="PTHR48022:SF5">
    <property type="entry name" value="ALPHA-GLUCOSIDES PERMEASE MPH2-RELATED"/>
    <property type="match status" value="1"/>
</dbReference>
<keyword evidence="5 9" id="KW-1133">Transmembrane helix</keyword>
<organism evidence="11 12">
    <name type="scientific">Pleurostoma richardsiae</name>
    <dbReference type="NCBI Taxonomy" id="41990"/>
    <lineage>
        <taxon>Eukaryota</taxon>
        <taxon>Fungi</taxon>
        <taxon>Dikarya</taxon>
        <taxon>Ascomycota</taxon>
        <taxon>Pezizomycotina</taxon>
        <taxon>Sordariomycetes</taxon>
        <taxon>Sordariomycetidae</taxon>
        <taxon>Calosphaeriales</taxon>
        <taxon>Pleurostomataceae</taxon>
        <taxon>Pleurostoma</taxon>
    </lineage>
</organism>
<dbReference type="GO" id="GO:0000023">
    <property type="term" value="P:maltose metabolic process"/>
    <property type="evidence" value="ECO:0007669"/>
    <property type="project" value="UniProtKB-KW"/>
</dbReference>
<evidence type="ECO:0000259" key="10">
    <source>
        <dbReference type="PROSITE" id="PS50850"/>
    </source>
</evidence>
<dbReference type="InterPro" id="IPR050360">
    <property type="entry name" value="MFS_Sugar_Transporters"/>
</dbReference>
<feature type="transmembrane region" description="Helical" evidence="9">
    <location>
        <begin position="352"/>
        <end position="375"/>
    </location>
</feature>
<feature type="transmembrane region" description="Helical" evidence="9">
    <location>
        <begin position="162"/>
        <end position="184"/>
    </location>
</feature>
<evidence type="ECO:0000256" key="7">
    <source>
        <dbReference type="ARBA" id="ARBA00026248"/>
    </source>
</evidence>
<feature type="domain" description="Major facilitator superfamily (MFS) profile" evidence="10">
    <location>
        <begin position="61"/>
        <end position="505"/>
    </location>
</feature>
<evidence type="ECO:0000313" key="11">
    <source>
        <dbReference type="EMBL" id="KAJ9148530.1"/>
    </source>
</evidence>
<dbReference type="InterPro" id="IPR005829">
    <property type="entry name" value="Sugar_transporter_CS"/>
</dbReference>
<feature type="transmembrane region" description="Helical" evidence="9">
    <location>
        <begin position="415"/>
        <end position="435"/>
    </location>
</feature>
<feature type="transmembrane region" description="Helical" evidence="9">
    <location>
        <begin position="455"/>
        <end position="471"/>
    </location>
</feature>
<dbReference type="InterPro" id="IPR005828">
    <property type="entry name" value="MFS_sugar_transport-like"/>
</dbReference>